<name>A0A7W6S5Q7_9HYPH</name>
<reference evidence="10 11" key="1">
    <citation type="submission" date="2020-08" db="EMBL/GenBank/DDBJ databases">
        <title>Genomic Encyclopedia of Type Strains, Phase IV (KMG-V): Genome sequencing to study the core and pangenomes of soil and plant-associated prokaryotes.</title>
        <authorList>
            <person name="Whitman W."/>
        </authorList>
    </citation>
    <scope>NUCLEOTIDE SEQUENCE [LARGE SCALE GENOMIC DNA]</scope>
    <source>
        <strain evidence="8 11">SEMIA 444</strain>
        <strain evidence="7 10">SEMIA 448</strain>
        <strain evidence="9 12">SEMIA 452</strain>
    </source>
</reference>
<evidence type="ECO:0000313" key="11">
    <source>
        <dbReference type="Proteomes" id="UP000524535"/>
    </source>
</evidence>
<dbReference type="AlphaFoldDB" id="A0A7W6S5Q7"/>
<feature type="domain" description="RecX second three-helical" evidence="6">
    <location>
        <begin position="77"/>
        <end position="117"/>
    </location>
</feature>
<comment type="similarity">
    <text evidence="2 5">Belongs to the RecX family.</text>
</comment>
<evidence type="ECO:0000256" key="4">
    <source>
        <dbReference type="ARBA" id="ARBA00022490"/>
    </source>
</evidence>
<dbReference type="InterPro" id="IPR003783">
    <property type="entry name" value="Regulatory_RecX"/>
</dbReference>
<evidence type="ECO:0000256" key="1">
    <source>
        <dbReference type="ARBA" id="ARBA00004496"/>
    </source>
</evidence>
<comment type="subcellular location">
    <subcellularLocation>
        <location evidence="1 5">Cytoplasm</location>
    </subcellularLocation>
</comment>
<keyword evidence="4 5" id="KW-0963">Cytoplasm</keyword>
<accession>A0A7W6S5Q7</accession>
<organism evidence="7 10">
    <name type="scientific">Aliirhizobium cellulosilyticum</name>
    <dbReference type="NCBI Taxonomy" id="393664"/>
    <lineage>
        <taxon>Bacteria</taxon>
        <taxon>Pseudomonadati</taxon>
        <taxon>Pseudomonadota</taxon>
        <taxon>Alphaproteobacteria</taxon>
        <taxon>Hyphomicrobiales</taxon>
        <taxon>Rhizobiaceae</taxon>
        <taxon>Aliirhizobium</taxon>
    </lineage>
</organism>
<gene>
    <name evidence="5" type="primary">recX</name>
    <name evidence="8" type="ORF">GGE31_000414</name>
    <name evidence="7" type="ORF">GGE33_001370</name>
    <name evidence="9" type="ORF">GGE35_000412</name>
</gene>
<dbReference type="Pfam" id="PF02631">
    <property type="entry name" value="RecX_HTH2"/>
    <property type="match status" value="1"/>
</dbReference>
<evidence type="ECO:0000256" key="2">
    <source>
        <dbReference type="ARBA" id="ARBA00009695"/>
    </source>
</evidence>
<dbReference type="EMBL" id="JACIGY010000001">
    <property type="protein sequence ID" value="MBB4409943.1"/>
    <property type="molecule type" value="Genomic_DNA"/>
</dbReference>
<evidence type="ECO:0000259" key="6">
    <source>
        <dbReference type="Pfam" id="PF02631"/>
    </source>
</evidence>
<dbReference type="GO" id="GO:0005737">
    <property type="term" value="C:cytoplasm"/>
    <property type="evidence" value="ECO:0007669"/>
    <property type="project" value="UniProtKB-SubCell"/>
</dbReference>
<dbReference type="HAMAP" id="MF_01114">
    <property type="entry name" value="RecX"/>
    <property type="match status" value="1"/>
</dbReference>
<protein>
    <recommendedName>
        <fullName evidence="3 5">Regulatory protein RecX</fullName>
    </recommendedName>
</protein>
<evidence type="ECO:0000313" key="10">
    <source>
        <dbReference type="Proteomes" id="UP000520770"/>
    </source>
</evidence>
<evidence type="ECO:0000313" key="7">
    <source>
        <dbReference type="EMBL" id="MBB4347662.1"/>
    </source>
</evidence>
<evidence type="ECO:0000313" key="8">
    <source>
        <dbReference type="EMBL" id="MBB4409943.1"/>
    </source>
</evidence>
<dbReference type="Proteomes" id="UP000520770">
    <property type="component" value="Unassembled WGS sequence"/>
</dbReference>
<dbReference type="RefSeq" id="WP_394353612.1">
    <property type="nucleotide sequence ID" value="NZ_JACIGW010000001.1"/>
</dbReference>
<dbReference type="Gene3D" id="1.10.10.10">
    <property type="entry name" value="Winged helix-like DNA-binding domain superfamily/Winged helix DNA-binding domain"/>
    <property type="match status" value="1"/>
</dbReference>
<dbReference type="EMBL" id="JACIGW010000001">
    <property type="protein sequence ID" value="MBB4347662.1"/>
    <property type="molecule type" value="Genomic_DNA"/>
</dbReference>
<dbReference type="Proteomes" id="UP000524535">
    <property type="component" value="Unassembled WGS sequence"/>
</dbReference>
<comment type="function">
    <text evidence="5">Modulates RecA activity.</text>
</comment>
<evidence type="ECO:0000256" key="3">
    <source>
        <dbReference type="ARBA" id="ARBA00018111"/>
    </source>
</evidence>
<dbReference type="GO" id="GO:0006282">
    <property type="term" value="P:regulation of DNA repair"/>
    <property type="evidence" value="ECO:0007669"/>
    <property type="project" value="UniProtKB-UniRule"/>
</dbReference>
<dbReference type="EMBL" id="JACIHM010000001">
    <property type="protein sequence ID" value="MBB4444630.1"/>
    <property type="molecule type" value="Genomic_DNA"/>
</dbReference>
<keyword evidence="11" id="KW-1185">Reference proteome</keyword>
<dbReference type="Proteomes" id="UP000576087">
    <property type="component" value="Unassembled WGS sequence"/>
</dbReference>
<sequence>MSGESEQDQAIVVTPRMLAWARNSAIYRLSRRMMSERELADAIKRKARQKFEDISDEDLQILAAAALECGRTLGCLDDANYAETKVRSGVRTGRSRRMLQRKLQEKGITSETAAVALEDADDLQAALAYARRRGFGPYRREHADEKRILKELSSLARNGFGSHIARRVIGLSREDADEMLSAAPL</sequence>
<dbReference type="InterPro" id="IPR053924">
    <property type="entry name" value="RecX_HTH_2nd"/>
</dbReference>
<proteinExistence type="inferred from homology"/>
<evidence type="ECO:0000313" key="9">
    <source>
        <dbReference type="EMBL" id="MBB4444630.1"/>
    </source>
</evidence>
<evidence type="ECO:0000313" key="12">
    <source>
        <dbReference type="Proteomes" id="UP000576087"/>
    </source>
</evidence>
<comment type="caution">
    <text evidence="7">The sequence shown here is derived from an EMBL/GenBank/DDBJ whole genome shotgun (WGS) entry which is preliminary data.</text>
</comment>
<evidence type="ECO:0000256" key="5">
    <source>
        <dbReference type="HAMAP-Rule" id="MF_01114"/>
    </source>
</evidence>
<dbReference type="InterPro" id="IPR036388">
    <property type="entry name" value="WH-like_DNA-bd_sf"/>
</dbReference>